<gene>
    <name evidence="1" type="ORF">RQM59_12100</name>
</gene>
<proteinExistence type="predicted"/>
<reference evidence="1 2" key="1">
    <citation type="submission" date="2023-09" db="EMBL/GenBank/DDBJ databases">
        <title>Novel taxa isolated from Blanes Bay.</title>
        <authorList>
            <person name="Rey-Velasco X."/>
            <person name="Lucena T."/>
        </authorList>
    </citation>
    <scope>NUCLEOTIDE SEQUENCE [LARGE SCALE GENOMIC DNA]</scope>
    <source>
        <strain evidence="1 2">S356</strain>
    </source>
</reference>
<evidence type="ECO:0000313" key="2">
    <source>
        <dbReference type="Proteomes" id="UP001257277"/>
    </source>
</evidence>
<dbReference type="RefSeq" id="WP_349242379.1">
    <property type="nucleotide sequence ID" value="NZ_JAVTTO010000004.1"/>
</dbReference>
<comment type="caution">
    <text evidence="1">The sequence shown here is derived from an EMBL/GenBank/DDBJ whole genome shotgun (WGS) entry which is preliminary data.</text>
</comment>
<sequence>MKQGALKKEITSLTMEILDTSWLDRVEKEDIQSFGIKDAKRIILDYISNREFRVAFEHLEYVISECNILLNKEQKEKILKLAAVLNT</sequence>
<evidence type="ECO:0000313" key="1">
    <source>
        <dbReference type="EMBL" id="MDT7833129.1"/>
    </source>
</evidence>
<dbReference type="EMBL" id="JAVTTO010000004">
    <property type="protein sequence ID" value="MDT7833129.1"/>
    <property type="molecule type" value="Genomic_DNA"/>
</dbReference>
<dbReference type="Proteomes" id="UP001257277">
    <property type="component" value="Unassembled WGS sequence"/>
</dbReference>
<protein>
    <submittedName>
        <fullName evidence="1">Uncharacterized protein</fullName>
    </submittedName>
</protein>
<name>A0ABU3LHD0_9FLAO</name>
<accession>A0ABU3LHD0</accession>
<keyword evidence="2" id="KW-1185">Reference proteome</keyword>
<organism evidence="1 2">
    <name type="scientific">Asprobacillus argus</name>
    <dbReference type="NCBI Taxonomy" id="3076534"/>
    <lineage>
        <taxon>Bacteria</taxon>
        <taxon>Pseudomonadati</taxon>
        <taxon>Bacteroidota</taxon>
        <taxon>Flavobacteriia</taxon>
        <taxon>Flavobacteriales</taxon>
        <taxon>Flavobacteriaceae</taxon>
        <taxon>Asprobacillus</taxon>
    </lineage>
</organism>